<evidence type="ECO:0000313" key="2">
    <source>
        <dbReference type="Proteomes" id="UP000438760"/>
    </source>
</evidence>
<protein>
    <submittedName>
        <fullName evidence="1">Uncharacterized protein</fullName>
    </submittedName>
</protein>
<organism evidence="1 2">
    <name type="scientific">Myroides albus</name>
    <dbReference type="NCBI Taxonomy" id="2562892"/>
    <lineage>
        <taxon>Bacteria</taxon>
        <taxon>Pseudomonadati</taxon>
        <taxon>Bacteroidota</taxon>
        <taxon>Flavobacteriia</taxon>
        <taxon>Flavobacteriales</taxon>
        <taxon>Flavobacteriaceae</taxon>
        <taxon>Myroides</taxon>
    </lineage>
</organism>
<dbReference type="EMBL" id="WMJX01000045">
    <property type="protein sequence ID" value="MTG99123.1"/>
    <property type="molecule type" value="Genomic_DNA"/>
</dbReference>
<sequence>MMDNGGLLKLILPKYLVEHFNIIKVEELATRLDIYFEEKNDYAIQCTDKHLVSKGFNSLKHNPQL</sequence>
<proteinExistence type="predicted"/>
<comment type="caution">
    <text evidence="1">The sequence shown here is derived from an EMBL/GenBank/DDBJ whole genome shotgun (WGS) entry which is preliminary data.</text>
</comment>
<accession>A0A6I3LLA0</accession>
<dbReference type="Proteomes" id="UP000438760">
    <property type="component" value="Unassembled WGS sequence"/>
</dbReference>
<gene>
    <name evidence="1" type="ORF">GJV76_13455</name>
</gene>
<reference evidence="1 2" key="1">
    <citation type="submission" date="2019-11" db="EMBL/GenBank/DDBJ databases">
        <title>Genome of Strain BIT-d1.</title>
        <authorList>
            <person name="Yang Y."/>
        </authorList>
    </citation>
    <scope>NUCLEOTIDE SEQUENCE [LARGE SCALE GENOMIC DNA]</scope>
    <source>
        <strain evidence="1 2">BIT-d1</strain>
    </source>
</reference>
<name>A0A6I3LLA0_9FLAO</name>
<evidence type="ECO:0000313" key="1">
    <source>
        <dbReference type="EMBL" id="MTG99123.1"/>
    </source>
</evidence>
<keyword evidence="2" id="KW-1185">Reference proteome</keyword>
<dbReference type="RefSeq" id="WP_155093125.1">
    <property type="nucleotide sequence ID" value="NZ_WMJX01000045.1"/>
</dbReference>
<dbReference type="AlphaFoldDB" id="A0A6I3LLA0"/>